<dbReference type="AlphaFoldDB" id="A0A2M8CCX4"/>
<dbReference type="Gene3D" id="3.90.1510.10">
    <property type="entry name" value="Glycerate kinase, domain 2"/>
    <property type="match status" value="1"/>
</dbReference>
<accession>A0A2M8CCX4</accession>
<keyword evidence="1" id="KW-0418">Kinase</keyword>
<feature type="non-terminal residue" evidence="1">
    <location>
        <position position="262"/>
    </location>
</feature>
<dbReference type="GO" id="GO:0031388">
    <property type="term" value="P:organic acid phosphorylation"/>
    <property type="evidence" value="ECO:0007669"/>
    <property type="project" value="InterPro"/>
</dbReference>
<evidence type="ECO:0000313" key="2">
    <source>
        <dbReference type="Proteomes" id="UP000228560"/>
    </source>
</evidence>
<dbReference type="InterPro" id="IPR018193">
    <property type="entry name" value="Glyc_kinase_flavodox-like_fold"/>
</dbReference>
<reference evidence="1 2" key="1">
    <citation type="submission" date="2017-09" db="EMBL/GenBank/DDBJ databases">
        <title>Depth-based differentiation of microbial function through sediment-hosted aquifers and enrichment of novel symbionts in the deep terrestrial subsurface.</title>
        <authorList>
            <person name="Probst A.J."/>
            <person name="Ladd B."/>
            <person name="Jarett J.K."/>
            <person name="Geller-Mcgrath D.E."/>
            <person name="Sieber C.M."/>
            <person name="Emerson J.B."/>
            <person name="Anantharaman K."/>
            <person name="Thomas B.C."/>
            <person name="Malmstrom R."/>
            <person name="Stieglmeier M."/>
            <person name="Klingl A."/>
            <person name="Woyke T."/>
            <person name="Ryan C.M."/>
            <person name="Banfield J.F."/>
        </authorList>
    </citation>
    <scope>NUCLEOTIDE SEQUENCE [LARGE SCALE GENOMIC DNA]</scope>
    <source>
        <strain evidence="1">CG_4_9_14_3_um_filter_33_16</strain>
    </source>
</reference>
<dbReference type="PANTHER" id="PTHR21599">
    <property type="entry name" value="GLYCERATE KINASE"/>
    <property type="match status" value="1"/>
</dbReference>
<organism evidence="1 2">
    <name type="scientific">Candidatus Infernicultor aquiphilus</name>
    <dbReference type="NCBI Taxonomy" id="1805029"/>
    <lineage>
        <taxon>Bacteria</taxon>
        <taxon>Pseudomonadati</taxon>
        <taxon>Atribacterota</taxon>
        <taxon>Candidatus Phoenicimicrobiia</taxon>
        <taxon>Candidatus Pheonicimicrobiales</taxon>
        <taxon>Candidatus Phoenicimicrobiaceae</taxon>
        <taxon>Candidatus Infernicultor</taxon>
    </lineage>
</organism>
<dbReference type="SUPFAM" id="SSF110738">
    <property type="entry name" value="Glycerate kinase I"/>
    <property type="match status" value="1"/>
</dbReference>
<dbReference type="InterPro" id="IPR036129">
    <property type="entry name" value="Glycerate_kinase_sf"/>
</dbReference>
<evidence type="ECO:0000313" key="1">
    <source>
        <dbReference type="EMBL" id="PJB56913.1"/>
    </source>
</evidence>
<sequence length="262" mass="27309">MKIVVAPDSFKGSLTAIEVSDAIEKGIREVFPEAEIIKIPMADGGDGTVQCLVNATGGKILEEKVIGPLGNEVWAFYGILGDRKTAIVEMAAASGLTLVPENKRDPLITTTYGTGQLIKAALNQGCRKMIIGIGGSATNDGGAGMVQALGTKLLDKDGEEIGFGGGELKKIVKIDISCMDKRLSDIKVLAASDVNNPLCGPQGASRIYGPQKGATPEIIEELDESLAYFAELIKRDLHKDIKDIPGAGAAGGLGASLIAFLN</sequence>
<comment type="caution">
    <text evidence="1">The sequence shown here is derived from an EMBL/GenBank/DDBJ whole genome shotgun (WGS) entry which is preliminary data.</text>
</comment>
<dbReference type="GO" id="GO:0008887">
    <property type="term" value="F:glycerate kinase activity"/>
    <property type="evidence" value="ECO:0007669"/>
    <property type="project" value="InterPro"/>
</dbReference>
<dbReference type="PANTHER" id="PTHR21599:SF0">
    <property type="entry name" value="GLYCERATE KINASE"/>
    <property type="match status" value="1"/>
</dbReference>
<dbReference type="NCBIfam" id="TIGR00045">
    <property type="entry name" value="glycerate kinase"/>
    <property type="match status" value="1"/>
</dbReference>
<name>A0A2M8CCX4_9BACT</name>
<proteinExistence type="predicted"/>
<dbReference type="EMBL" id="PFTV01000100">
    <property type="protein sequence ID" value="PJB56913.1"/>
    <property type="molecule type" value="Genomic_DNA"/>
</dbReference>
<protein>
    <submittedName>
        <fullName evidence="1">Glycerate kinase</fullName>
    </submittedName>
</protein>
<keyword evidence="1" id="KW-0808">Transferase</keyword>
<gene>
    <name evidence="1" type="ORF">CO097_04125</name>
</gene>
<dbReference type="InterPro" id="IPR004381">
    <property type="entry name" value="Glycerate_kinase"/>
</dbReference>
<dbReference type="Proteomes" id="UP000228560">
    <property type="component" value="Unassembled WGS sequence"/>
</dbReference>
<dbReference type="Pfam" id="PF02595">
    <property type="entry name" value="Gly_kinase"/>
    <property type="match status" value="1"/>
</dbReference>